<dbReference type="GeneID" id="26519189"/>
<evidence type="ECO:0000313" key="2">
    <source>
        <dbReference type="EMBL" id="BAQ22698.1"/>
    </source>
</evidence>
<protein>
    <submittedName>
        <fullName evidence="2">Uncharacterized protein</fullName>
    </submittedName>
</protein>
<evidence type="ECO:0000256" key="1">
    <source>
        <dbReference type="SAM" id="Phobius"/>
    </source>
</evidence>
<dbReference type="RefSeq" id="YP_009190206.1">
    <property type="nucleotide sequence ID" value="NC_028683.1"/>
</dbReference>
<keyword evidence="1" id="KW-1133">Transmembrane helix</keyword>
<feature type="transmembrane region" description="Helical" evidence="1">
    <location>
        <begin position="6"/>
        <end position="39"/>
    </location>
</feature>
<dbReference type="Proteomes" id="UP000204657">
    <property type="component" value="Segment"/>
</dbReference>
<dbReference type="KEGG" id="vg:26519189"/>
<sequence>MKYTAGILLLVFFGMTIYWAINAPVMIPTLIVAWVMMWLQAKYNCFN</sequence>
<evidence type="ECO:0000313" key="3">
    <source>
        <dbReference type="Proteomes" id="UP000204657"/>
    </source>
</evidence>
<dbReference type="EMBL" id="AP014714">
    <property type="protein sequence ID" value="BAQ22698.1"/>
    <property type="molecule type" value="Genomic_DNA"/>
</dbReference>
<keyword evidence="1" id="KW-0812">Transmembrane</keyword>
<dbReference type="OrthoDB" id="28924at10239"/>
<organism evidence="2 3">
    <name type="scientific">Edwardsiella phage PEi20</name>
    <dbReference type="NCBI Taxonomy" id="1608310"/>
    <lineage>
        <taxon>Viruses</taxon>
        <taxon>Duplodnaviria</taxon>
        <taxon>Heunggongvirae</taxon>
        <taxon>Uroviricota</taxon>
        <taxon>Caudoviricetes</taxon>
        <taxon>Pantevenvirales</taxon>
        <taxon>Straboviridae</taxon>
        <taxon>Tevenvirinae</taxon>
        <taxon>Kanagawavirus</taxon>
        <taxon>Kanagawavirus pei20</taxon>
    </lineage>
</organism>
<name>A0A0B6VNI4_9CAUD</name>
<keyword evidence="1" id="KW-0472">Membrane</keyword>
<keyword evidence="3" id="KW-1185">Reference proteome</keyword>
<accession>A0A0B6VNI4</accession>
<proteinExistence type="predicted"/>
<reference evidence="2" key="1">
    <citation type="submission" date="2015-02" db="EMBL/GenBank/DDBJ databases">
        <title>Complete genome sequences of Edwardsiella bacteriophages, PEi20 and PEi26.</title>
        <authorList>
            <person name="Yasuike M."/>
            <person name="Nishiki I."/>
            <person name="Iwasaki Y."/>
            <person name="Nakamura Y."/>
            <person name="Fujiwara A."/>
            <person name="Hassan E.S."/>
            <person name="Mahmoud M.M."/>
            <person name="Kawato Y."/>
            <person name="Nagai S."/>
            <person name="Kobayashi T."/>
            <person name="Ototake M."/>
            <person name="Nakai T."/>
        </authorList>
    </citation>
    <scope>NUCLEOTIDE SEQUENCE [LARGE SCALE GENOMIC DNA]</scope>
</reference>